<accession>A0ABN7ZZI4</accession>
<dbReference type="CDD" id="cd00599">
    <property type="entry name" value="GH25_muramidase"/>
    <property type="match status" value="1"/>
</dbReference>
<evidence type="ECO:0000256" key="5">
    <source>
        <dbReference type="RuleBase" id="RU361176"/>
    </source>
</evidence>
<evidence type="ECO:0000313" key="8">
    <source>
        <dbReference type="EMBL" id="CAG9614127.1"/>
    </source>
</evidence>
<dbReference type="PANTHER" id="PTHR34135">
    <property type="entry name" value="LYSOZYME"/>
    <property type="match status" value="1"/>
</dbReference>
<dbReference type="Gene3D" id="2.30.30.170">
    <property type="match status" value="5"/>
</dbReference>
<dbReference type="PROSITE" id="PS51820">
    <property type="entry name" value="PA14"/>
    <property type="match status" value="1"/>
</dbReference>
<gene>
    <name evidence="8" type="ORF">BACCIP111899_03354</name>
</gene>
<dbReference type="PROSITE" id="PS51780">
    <property type="entry name" value="GW"/>
    <property type="match status" value="3"/>
</dbReference>
<dbReference type="SUPFAM" id="SSF51445">
    <property type="entry name" value="(Trans)glycosidases"/>
    <property type="match status" value="1"/>
</dbReference>
<evidence type="ECO:0000256" key="2">
    <source>
        <dbReference type="ARBA" id="ARBA00022729"/>
    </source>
</evidence>
<feature type="domain" description="GW" evidence="6">
    <location>
        <begin position="415"/>
        <end position="494"/>
    </location>
</feature>
<dbReference type="Gene3D" id="3.20.20.80">
    <property type="entry name" value="Glycosidases"/>
    <property type="match status" value="1"/>
</dbReference>
<keyword evidence="2" id="KW-0732">Signal</keyword>
<sequence>MLKIFRNTCQKYYMKISIKIVICKGSREGHKCWGSDLLERILKDYIKIDLFQLQDYYNLRRGCAEVKKIWLSVCTAITVCGFQTVPVANADTTSSTLAASTVTNEQAVNFDGLIKDNMKGNGIWTVPYGLQGASYLGDVTKYSGMMVHVIGSAQVGNVLWYHVQINGKDGGWLDSKVLNAATNVNQNQLVVLTTGNGVWSIPYGLNGASYIGSTNNYVGKDIKLIQKLTIGNAVWYQFSVNNQVIGWLDSRALSGLTNLQTINQTAVMGATNVNGIWTMPYGLPGANYLGSTDRYAFRDLQLLESATYQGVQWYKFSIDGQVIGWISSYALDNAGIVKPANFSVTIGSTDGNGIWTVPYGIAGAQYVQSTNDYTYQTLQVVKTATIGNVTWDQVAKDGKLLGWLDAGKALTDLTNIKDENRTAVIKPSTNGDGIWTLPYGEYGSKFVELTNNYKFQMVQVIQSATKGSTTWNKIKQGDRILGWVDANVLSSQTAYTQLDPNGEVHYNWGSGAPAGFPSQQFQADFVQNKQLSGGDYFVQSFADDGIKVSVDNNLVIDRWTLAAGETNRAILPNVAAGSHSIHTQYYQDGGQAAVFSDVVPFGSWLAYYYPNETLSGYPVGAKTLSQAANGGLQDDNGLEGSPVTGVPGTHFSARYVTAKHLKAGQYLLYTGADDGVRVYVDGQKVADTWGYNTYNEQALRIDIHDNQNATNGLADVHWIEVEYMQGTGFSKVTTTLKPAYTFIDVSHWQGSIDWNQVKQSGISASYMKATEGTSYTDPTYAQYVQNASAAGLLVGAYHFAHPEQNDPIVEAKHFVDVLNQYHTDLMPVLDLESPSSPTNALTGSYVSNWARTFINYVQQTTGKRVMLYTGRWYVNGFNITGLGDVPLWVAKYGSTLPTTLSDWKGWNSWQYTDSGNVNGVGPVDMSVTTSLDGLKQ</sequence>
<dbReference type="InterPro" id="IPR017853">
    <property type="entry name" value="GH"/>
</dbReference>
<evidence type="ECO:0000313" key="9">
    <source>
        <dbReference type="Proteomes" id="UP000789423"/>
    </source>
</evidence>
<dbReference type="InterPro" id="IPR008270">
    <property type="entry name" value="Glyco_hydro_25_AS"/>
</dbReference>
<dbReference type="Pfam" id="PF07691">
    <property type="entry name" value="PA14"/>
    <property type="match status" value="1"/>
</dbReference>
<dbReference type="NCBIfam" id="NF033202">
    <property type="entry name" value="GW_glycos_SH3"/>
    <property type="match status" value="5"/>
</dbReference>
<dbReference type="EC" id="3.2.1.17" evidence="5"/>
<dbReference type="InterPro" id="IPR011658">
    <property type="entry name" value="PA14_dom"/>
</dbReference>
<feature type="domain" description="GW" evidence="6">
    <location>
        <begin position="336"/>
        <end position="414"/>
    </location>
</feature>
<keyword evidence="4 5" id="KW-0326">Glycosidase</keyword>
<dbReference type="SUPFAM" id="SSF56988">
    <property type="entry name" value="Anthrax protective antigen"/>
    <property type="match status" value="1"/>
</dbReference>
<keyword evidence="3 5" id="KW-0378">Hydrolase</keyword>
<evidence type="ECO:0000256" key="1">
    <source>
        <dbReference type="ARBA" id="ARBA00010646"/>
    </source>
</evidence>
<dbReference type="InterPro" id="IPR018077">
    <property type="entry name" value="Glyco_hydro_fam25_subgr"/>
</dbReference>
<dbReference type="PROSITE" id="PS51904">
    <property type="entry name" value="GLYCOSYL_HYDROL_F25_2"/>
    <property type="match status" value="1"/>
</dbReference>
<dbReference type="InterPro" id="IPR037524">
    <property type="entry name" value="PA14/GLEYA"/>
</dbReference>
<evidence type="ECO:0000259" key="7">
    <source>
        <dbReference type="PROSITE" id="PS51820"/>
    </source>
</evidence>
<comment type="caution">
    <text evidence="8">The sequence shown here is derived from an EMBL/GenBank/DDBJ whole genome shotgun (WGS) entry which is preliminary data.</text>
</comment>
<comment type="similarity">
    <text evidence="1 5">Belongs to the glycosyl hydrolase 25 family.</text>
</comment>
<organism evidence="8 9">
    <name type="scientific">Bacillus rhizoplanae</name>
    <dbReference type="NCBI Taxonomy" id="2880966"/>
    <lineage>
        <taxon>Bacteria</taxon>
        <taxon>Bacillati</taxon>
        <taxon>Bacillota</taxon>
        <taxon>Bacilli</taxon>
        <taxon>Bacillales</taxon>
        <taxon>Bacillaceae</taxon>
        <taxon>Bacillus</taxon>
    </lineage>
</organism>
<proteinExistence type="inferred from homology"/>
<protein>
    <recommendedName>
        <fullName evidence="5">Lysozyme</fullName>
        <ecNumber evidence="5">3.2.1.17</ecNumber>
    </recommendedName>
</protein>
<dbReference type="PROSITE" id="PS00953">
    <property type="entry name" value="GLYCOSYL_HYDROL_F25_1"/>
    <property type="match status" value="1"/>
</dbReference>
<keyword evidence="9" id="KW-1185">Reference proteome</keyword>
<dbReference type="InterPro" id="IPR002053">
    <property type="entry name" value="Glyco_hydro_25"/>
</dbReference>
<feature type="domain" description="PA14" evidence="7">
    <location>
        <begin position="599"/>
        <end position="756"/>
    </location>
</feature>
<dbReference type="InterPro" id="IPR025987">
    <property type="entry name" value="GW_dom"/>
</dbReference>
<dbReference type="InterPro" id="IPR038200">
    <property type="entry name" value="GW_dom_sf"/>
</dbReference>
<comment type="catalytic activity">
    <reaction evidence="5">
        <text>Hydrolysis of (1-&gt;4)-beta-linkages between N-acetylmuramic acid and N-acetyl-D-glucosamine residues in a peptidoglycan and between N-acetyl-D-glucosamine residues in chitodextrins.</text>
        <dbReference type="EC" id="3.2.1.17"/>
    </reaction>
</comment>
<dbReference type="Pfam" id="PF01183">
    <property type="entry name" value="Glyco_hydro_25"/>
    <property type="match status" value="1"/>
</dbReference>
<evidence type="ECO:0000256" key="4">
    <source>
        <dbReference type="ARBA" id="ARBA00023295"/>
    </source>
</evidence>
<feature type="domain" description="GW" evidence="6">
    <location>
        <begin position="180"/>
        <end position="258"/>
    </location>
</feature>
<evidence type="ECO:0000256" key="3">
    <source>
        <dbReference type="ARBA" id="ARBA00022801"/>
    </source>
</evidence>
<name>A0ABN7ZZI4_9BACI</name>
<reference evidence="8 9" key="1">
    <citation type="submission" date="2021-10" db="EMBL/GenBank/DDBJ databases">
        <authorList>
            <person name="Criscuolo A."/>
        </authorList>
    </citation>
    <scope>NUCLEOTIDE SEQUENCE [LARGE SCALE GENOMIC DNA]</scope>
    <source>
        <strain evidence="9">CIP 111899</strain>
    </source>
</reference>
<dbReference type="SMART" id="SM00641">
    <property type="entry name" value="Glyco_25"/>
    <property type="match status" value="1"/>
</dbReference>
<dbReference type="SUPFAM" id="SSF82057">
    <property type="entry name" value="Prokaryotic SH3-related domain"/>
    <property type="match status" value="5"/>
</dbReference>
<evidence type="ECO:0000259" key="6">
    <source>
        <dbReference type="PROSITE" id="PS51780"/>
    </source>
</evidence>
<dbReference type="Proteomes" id="UP000789423">
    <property type="component" value="Unassembled WGS sequence"/>
</dbReference>
<dbReference type="Pfam" id="PF13457">
    <property type="entry name" value="GW"/>
    <property type="match status" value="5"/>
</dbReference>
<dbReference type="EMBL" id="CAKJTI010000022">
    <property type="protein sequence ID" value="CAG9614127.1"/>
    <property type="molecule type" value="Genomic_DNA"/>
</dbReference>
<dbReference type="PANTHER" id="PTHR34135:SF2">
    <property type="entry name" value="LYSOZYME"/>
    <property type="match status" value="1"/>
</dbReference>